<evidence type="ECO:0000313" key="9">
    <source>
        <dbReference type="Proteomes" id="UP001153076"/>
    </source>
</evidence>
<evidence type="ECO:0000256" key="2">
    <source>
        <dbReference type="ARBA" id="ARBA00022692"/>
    </source>
</evidence>
<dbReference type="InterPro" id="IPR036396">
    <property type="entry name" value="Cyt_P450_sf"/>
</dbReference>
<gene>
    <name evidence="8" type="ORF">Cgig2_008021</name>
</gene>
<evidence type="ECO:0000313" key="8">
    <source>
        <dbReference type="EMBL" id="KAJ8453137.1"/>
    </source>
</evidence>
<keyword evidence="5 6" id="KW-0408">Iron</keyword>
<dbReference type="GO" id="GO:0016125">
    <property type="term" value="P:sterol metabolic process"/>
    <property type="evidence" value="ECO:0007669"/>
    <property type="project" value="TreeGrafter"/>
</dbReference>
<keyword evidence="7" id="KW-0560">Oxidoreductase</keyword>
<dbReference type="InterPro" id="IPR001128">
    <property type="entry name" value="Cyt_P450"/>
</dbReference>
<comment type="cofactor">
    <cofactor evidence="6">
        <name>heme</name>
        <dbReference type="ChEBI" id="CHEBI:30413"/>
    </cofactor>
</comment>
<dbReference type="GO" id="GO:0005506">
    <property type="term" value="F:iron ion binding"/>
    <property type="evidence" value="ECO:0007669"/>
    <property type="project" value="InterPro"/>
</dbReference>
<dbReference type="GO" id="GO:0020037">
    <property type="term" value="F:heme binding"/>
    <property type="evidence" value="ECO:0007669"/>
    <property type="project" value="InterPro"/>
</dbReference>
<dbReference type="Gene3D" id="1.10.630.10">
    <property type="entry name" value="Cytochrome P450"/>
    <property type="match status" value="1"/>
</dbReference>
<comment type="subcellular location">
    <subcellularLocation>
        <location evidence="1">Membrane</location>
        <topology evidence="1">Single-pass membrane protein</topology>
    </subcellularLocation>
</comment>
<dbReference type="EMBL" id="JAKOGI010000001">
    <property type="protein sequence ID" value="KAJ8453137.1"/>
    <property type="molecule type" value="Genomic_DNA"/>
</dbReference>
<evidence type="ECO:0000256" key="5">
    <source>
        <dbReference type="ARBA" id="ARBA00023004"/>
    </source>
</evidence>
<dbReference type="InterPro" id="IPR002401">
    <property type="entry name" value="Cyt_P450_E_grp-I"/>
</dbReference>
<comment type="similarity">
    <text evidence="7">Belongs to the cytochrome P450 family.</text>
</comment>
<name>A0A9Q1L2Y5_9CARY</name>
<keyword evidence="4" id="KW-1133">Transmembrane helix</keyword>
<evidence type="ECO:0000256" key="7">
    <source>
        <dbReference type="RuleBase" id="RU000461"/>
    </source>
</evidence>
<keyword evidence="4" id="KW-0472">Membrane</keyword>
<evidence type="ECO:0000256" key="4">
    <source>
        <dbReference type="ARBA" id="ARBA00022989"/>
    </source>
</evidence>
<dbReference type="OrthoDB" id="1372046at2759"/>
<keyword evidence="2" id="KW-0812">Transmembrane</keyword>
<comment type="caution">
    <text evidence="8">The sequence shown here is derived from an EMBL/GenBank/DDBJ whole genome shotgun (WGS) entry which is preliminary data.</text>
</comment>
<dbReference type="PANTHER" id="PTHR24286:SF375">
    <property type="entry name" value="ABSCISIC ACID 8'-HYDROXYLASE 4-LIKE"/>
    <property type="match status" value="1"/>
</dbReference>
<evidence type="ECO:0000256" key="3">
    <source>
        <dbReference type="ARBA" id="ARBA00022723"/>
    </source>
</evidence>
<organism evidence="8 9">
    <name type="scientific">Carnegiea gigantea</name>
    <dbReference type="NCBI Taxonomy" id="171969"/>
    <lineage>
        <taxon>Eukaryota</taxon>
        <taxon>Viridiplantae</taxon>
        <taxon>Streptophyta</taxon>
        <taxon>Embryophyta</taxon>
        <taxon>Tracheophyta</taxon>
        <taxon>Spermatophyta</taxon>
        <taxon>Magnoliopsida</taxon>
        <taxon>eudicotyledons</taxon>
        <taxon>Gunneridae</taxon>
        <taxon>Pentapetalae</taxon>
        <taxon>Caryophyllales</taxon>
        <taxon>Cactineae</taxon>
        <taxon>Cactaceae</taxon>
        <taxon>Cactoideae</taxon>
        <taxon>Echinocereeae</taxon>
        <taxon>Carnegiea</taxon>
    </lineage>
</organism>
<feature type="binding site" description="axial binding residue" evidence="6">
    <location>
        <position position="385"/>
    </location>
    <ligand>
        <name>heme</name>
        <dbReference type="ChEBI" id="CHEBI:30413"/>
    </ligand>
    <ligandPart>
        <name>Fe</name>
        <dbReference type="ChEBI" id="CHEBI:18248"/>
    </ligandPart>
</feature>
<dbReference type="GO" id="GO:0016020">
    <property type="term" value="C:membrane"/>
    <property type="evidence" value="ECO:0007669"/>
    <property type="project" value="UniProtKB-SubCell"/>
</dbReference>
<dbReference type="PRINTS" id="PR00463">
    <property type="entry name" value="EP450I"/>
</dbReference>
<reference evidence="8" key="1">
    <citation type="submission" date="2022-04" db="EMBL/GenBank/DDBJ databases">
        <title>Carnegiea gigantea Genome sequencing and assembly v2.</title>
        <authorList>
            <person name="Copetti D."/>
            <person name="Sanderson M.J."/>
            <person name="Burquez A."/>
            <person name="Wojciechowski M.F."/>
        </authorList>
    </citation>
    <scope>NUCLEOTIDE SEQUENCE</scope>
    <source>
        <strain evidence="8">SGP5-SGP5p</strain>
        <tissue evidence="8">Aerial part</tissue>
    </source>
</reference>
<dbReference type="Proteomes" id="UP001153076">
    <property type="component" value="Unassembled WGS sequence"/>
</dbReference>
<evidence type="ECO:0000256" key="1">
    <source>
        <dbReference type="ARBA" id="ARBA00004167"/>
    </source>
</evidence>
<dbReference type="AlphaFoldDB" id="A0A9Q1L2Y5"/>
<dbReference type="GO" id="GO:0010295">
    <property type="term" value="F:(+)-abscisic acid 8'-hydroxylase activity"/>
    <property type="evidence" value="ECO:0007669"/>
    <property type="project" value="TreeGrafter"/>
</dbReference>
<proteinExistence type="inferred from homology"/>
<keyword evidence="3 6" id="KW-0479">Metal-binding</keyword>
<sequence length="447" mass="50820">MASILLTLTTLILLLIVISNVFLNRLKQWRLLCKYGAKLPPGSLGCPCIMLGSPEAAKFVLMTKASLFKPTYPKCKERLIGSSAIFFQQGACHAQLRKLVQAAFSLDAVKPLVPKIESIAISTLDSWATYGQFIHTFHELKKFAFDVSVLSIFGELDSCYEKKLKENYIILDRGYNSFPTMIPGTCYFNSAMARRRMGHLIREVMKERREKRLATRNLLGCLVNFKDEDGKTLTDDQIVDNIIGVLFAAQDTTASMLTWILKYITDHDEVLEKIQAEQKAICGANEKGRQQLTWAQTREMQFTHKVMLESLRMASIISFTYREAAEDVLYQGYLIPKGWKVLPLFRNIHHNPAYFEDPEKFDGSRFEVGAKAHTFMPFGYGPHACPGNEFAKLIMLIFSHHLVTQFRWEVVECESGVEYGPFPIPRHGLPAKFWRKTSSNSSSETSI</sequence>
<evidence type="ECO:0000256" key="6">
    <source>
        <dbReference type="PIRSR" id="PIRSR602401-1"/>
    </source>
</evidence>
<keyword evidence="9" id="KW-1185">Reference proteome</keyword>
<protein>
    <submittedName>
        <fullName evidence="8">Uncharacterized protein</fullName>
    </submittedName>
</protein>
<dbReference type="PANTHER" id="PTHR24286">
    <property type="entry name" value="CYTOCHROME P450 26"/>
    <property type="match status" value="1"/>
</dbReference>
<dbReference type="PROSITE" id="PS00086">
    <property type="entry name" value="CYTOCHROME_P450"/>
    <property type="match status" value="1"/>
</dbReference>
<dbReference type="Pfam" id="PF00067">
    <property type="entry name" value="p450"/>
    <property type="match status" value="1"/>
</dbReference>
<keyword evidence="6 7" id="KW-0349">Heme</keyword>
<accession>A0A9Q1L2Y5</accession>
<dbReference type="PRINTS" id="PR00385">
    <property type="entry name" value="P450"/>
</dbReference>
<dbReference type="SUPFAM" id="SSF48264">
    <property type="entry name" value="Cytochrome P450"/>
    <property type="match status" value="1"/>
</dbReference>
<dbReference type="InterPro" id="IPR017972">
    <property type="entry name" value="Cyt_P450_CS"/>
</dbReference>
<keyword evidence="7" id="KW-0503">Monooxygenase</keyword>